<feature type="region of interest" description="Disordered" evidence="1">
    <location>
        <begin position="35"/>
        <end position="97"/>
    </location>
</feature>
<protein>
    <submittedName>
        <fullName evidence="2">Uncharacterized protein</fullName>
    </submittedName>
</protein>
<feature type="compositionally biased region" description="Basic and acidic residues" evidence="1">
    <location>
        <begin position="51"/>
        <end position="62"/>
    </location>
</feature>
<accession>A0A1B6HR84</accession>
<evidence type="ECO:0000256" key="1">
    <source>
        <dbReference type="SAM" id="MobiDB-lite"/>
    </source>
</evidence>
<proteinExistence type="predicted"/>
<dbReference type="AlphaFoldDB" id="A0A1B6HR84"/>
<gene>
    <name evidence="2" type="ORF">g.10251</name>
</gene>
<reference evidence="2" key="1">
    <citation type="submission" date="2015-11" db="EMBL/GenBank/DDBJ databases">
        <title>De novo transcriptome assembly of four potential Pierce s Disease insect vectors from Arizona vineyards.</title>
        <authorList>
            <person name="Tassone E.E."/>
        </authorList>
    </citation>
    <scope>NUCLEOTIDE SEQUENCE</scope>
</reference>
<sequence length="153" mass="17309">MPINEDLPKLSGATRKRMACFGKKIGFPAQEEARDLALKPIPENQNKFLKRQREGKPKRPHSDGSTPESHQRKKTKNEERQGSQKEQSALPQKPYKQAAEGIRVGILHSDFPETLLSWEQMEDIQNFILEAIVEEQEGPNLQASTGSTGDKEF</sequence>
<evidence type="ECO:0000313" key="2">
    <source>
        <dbReference type="EMBL" id="JAS77192.1"/>
    </source>
</evidence>
<name>A0A1B6HR84_9HEMI</name>
<dbReference type="EMBL" id="GECU01030514">
    <property type="protein sequence ID" value="JAS77192.1"/>
    <property type="molecule type" value="Transcribed_RNA"/>
</dbReference>
<organism evidence="2">
    <name type="scientific">Homalodisca liturata</name>
    <dbReference type="NCBI Taxonomy" id="320908"/>
    <lineage>
        <taxon>Eukaryota</taxon>
        <taxon>Metazoa</taxon>
        <taxon>Ecdysozoa</taxon>
        <taxon>Arthropoda</taxon>
        <taxon>Hexapoda</taxon>
        <taxon>Insecta</taxon>
        <taxon>Pterygota</taxon>
        <taxon>Neoptera</taxon>
        <taxon>Paraneoptera</taxon>
        <taxon>Hemiptera</taxon>
        <taxon>Auchenorrhyncha</taxon>
        <taxon>Membracoidea</taxon>
        <taxon>Cicadellidae</taxon>
        <taxon>Cicadellinae</taxon>
        <taxon>Proconiini</taxon>
        <taxon>Homalodisca</taxon>
    </lineage>
</organism>